<dbReference type="Gene3D" id="3.30.9.10">
    <property type="entry name" value="D-Amino Acid Oxidase, subunit A, domain 2"/>
    <property type="match status" value="1"/>
</dbReference>
<dbReference type="PRINTS" id="PR00420">
    <property type="entry name" value="RNGMNOXGNASE"/>
</dbReference>
<protein>
    <submittedName>
        <fullName evidence="2">FAD-dependent monooxygenase</fullName>
    </submittedName>
</protein>
<organism evidence="2 3">
    <name type="scientific">Paractinoplanes lichenicola</name>
    <dbReference type="NCBI Taxonomy" id="2802976"/>
    <lineage>
        <taxon>Bacteria</taxon>
        <taxon>Bacillati</taxon>
        <taxon>Actinomycetota</taxon>
        <taxon>Actinomycetes</taxon>
        <taxon>Micromonosporales</taxon>
        <taxon>Micromonosporaceae</taxon>
        <taxon>Paractinoplanes</taxon>
    </lineage>
</organism>
<evidence type="ECO:0000313" key="3">
    <source>
        <dbReference type="Proteomes" id="UP000598996"/>
    </source>
</evidence>
<dbReference type="Proteomes" id="UP000598996">
    <property type="component" value="Unassembled WGS sequence"/>
</dbReference>
<dbReference type="InterPro" id="IPR002938">
    <property type="entry name" value="FAD-bd"/>
</dbReference>
<evidence type="ECO:0000313" key="2">
    <source>
        <dbReference type="EMBL" id="MBL7255994.1"/>
    </source>
</evidence>
<dbReference type="Gene3D" id="3.50.50.60">
    <property type="entry name" value="FAD/NAD(P)-binding domain"/>
    <property type="match status" value="1"/>
</dbReference>
<reference evidence="2 3" key="1">
    <citation type="submission" date="2021-01" db="EMBL/GenBank/DDBJ databases">
        <title>Actinoplanes sp. nov. LDG1-01 isolated from lichen.</title>
        <authorList>
            <person name="Saeng-In P."/>
            <person name="Phongsopitanun W."/>
            <person name="Kanchanasin P."/>
            <person name="Yuki M."/>
            <person name="Kudo T."/>
            <person name="Ohkuma M."/>
            <person name="Tanasupawat S."/>
        </authorList>
    </citation>
    <scope>NUCLEOTIDE SEQUENCE [LARGE SCALE GENOMIC DNA]</scope>
    <source>
        <strain evidence="2 3">LDG1-01</strain>
    </source>
</reference>
<keyword evidence="2" id="KW-0503">Monooxygenase</keyword>
<proteinExistence type="predicted"/>
<gene>
    <name evidence="2" type="ORF">JKJ07_16985</name>
</gene>
<dbReference type="SUPFAM" id="SSF51905">
    <property type="entry name" value="FAD/NAD(P)-binding domain"/>
    <property type="match status" value="1"/>
</dbReference>
<dbReference type="Pfam" id="PF01494">
    <property type="entry name" value="FAD_binding_3"/>
    <property type="match status" value="1"/>
</dbReference>
<dbReference type="InterPro" id="IPR051704">
    <property type="entry name" value="FAD_aromatic-hydroxylase"/>
</dbReference>
<comment type="caution">
    <text evidence="2">The sequence shown here is derived from an EMBL/GenBank/DDBJ whole genome shotgun (WGS) entry which is preliminary data.</text>
</comment>
<dbReference type="PANTHER" id="PTHR46865:SF2">
    <property type="entry name" value="MONOOXYGENASE"/>
    <property type="match status" value="1"/>
</dbReference>
<dbReference type="PANTHER" id="PTHR46865">
    <property type="entry name" value="OXIDOREDUCTASE-RELATED"/>
    <property type="match status" value="1"/>
</dbReference>
<dbReference type="EMBL" id="JAENHO010000004">
    <property type="protein sequence ID" value="MBL7255994.1"/>
    <property type="molecule type" value="Genomic_DNA"/>
</dbReference>
<sequence length="367" mass="39877">MKILVSGAGMAGLSAATNLVTRGHDVTIVERSSHFRVNGSPIDVRGDAIDITAKMGLLDKIREHRLHMTDQTVFVDADGNAVAPLPVAEFDDSGDDIEIAREDLANLLAEALPAETTVVFNDSIGTLTEDGTGVEVRFVSGRTERFDLIVGADGLHSTTRRLVFGPEKQFVEHLGVYVAIADLPAEAGRADLPNPTYNYPGRMASIMRYHDRALAVFEFRSDWVDYDYHDLDAQKKILTDAYAGHGQWRVPELIAAANADPELYFDSCSQVHMPTWHTGRVVLVGDAAHAASGLSGRGTTLALLGTWFLAEELREDDLAAGFARYEERQRPYVRTGQAAAAGGADLVTPATQEAIDARNERIRAAMS</sequence>
<keyword evidence="3" id="KW-1185">Reference proteome</keyword>
<accession>A0ABS1VMW3</accession>
<feature type="domain" description="FAD-binding" evidence="1">
    <location>
        <begin position="2"/>
        <end position="333"/>
    </location>
</feature>
<dbReference type="InterPro" id="IPR036188">
    <property type="entry name" value="FAD/NAD-bd_sf"/>
</dbReference>
<keyword evidence="2" id="KW-0560">Oxidoreductase</keyword>
<evidence type="ECO:0000259" key="1">
    <source>
        <dbReference type="Pfam" id="PF01494"/>
    </source>
</evidence>
<name>A0ABS1VMW3_9ACTN</name>
<dbReference type="GO" id="GO:0004497">
    <property type="term" value="F:monooxygenase activity"/>
    <property type="evidence" value="ECO:0007669"/>
    <property type="project" value="UniProtKB-KW"/>
</dbReference>